<accession>A0A644ZZ53</accession>
<dbReference type="PROSITE" id="PS52016">
    <property type="entry name" value="TONB_DEPENDENT_REC_3"/>
    <property type="match status" value="1"/>
</dbReference>
<gene>
    <name evidence="1" type="primary">susC_118</name>
    <name evidence="1" type="ORF">SDC9_92938</name>
</gene>
<proteinExistence type="predicted"/>
<evidence type="ECO:0000313" key="1">
    <source>
        <dbReference type="EMBL" id="MPM46240.1"/>
    </source>
</evidence>
<reference evidence="1" key="1">
    <citation type="submission" date="2019-08" db="EMBL/GenBank/DDBJ databases">
        <authorList>
            <person name="Kucharzyk K."/>
            <person name="Murdoch R.W."/>
            <person name="Higgins S."/>
            <person name="Loffler F."/>
        </authorList>
    </citation>
    <scope>NUCLEOTIDE SEQUENCE</scope>
</reference>
<dbReference type="AlphaFoldDB" id="A0A644ZZ53"/>
<protein>
    <submittedName>
        <fullName evidence="1">TonB-dependent receptor SusC</fullName>
    </submittedName>
</protein>
<name>A0A644ZZ53_9ZZZZ</name>
<organism evidence="1">
    <name type="scientific">bioreactor metagenome</name>
    <dbReference type="NCBI Taxonomy" id="1076179"/>
    <lineage>
        <taxon>unclassified sequences</taxon>
        <taxon>metagenomes</taxon>
        <taxon>ecological metagenomes</taxon>
    </lineage>
</organism>
<keyword evidence="1" id="KW-0675">Receptor</keyword>
<dbReference type="EMBL" id="VSSQ01011199">
    <property type="protein sequence ID" value="MPM46240.1"/>
    <property type="molecule type" value="Genomic_DNA"/>
</dbReference>
<dbReference type="SUPFAM" id="SSF56935">
    <property type="entry name" value="Porins"/>
    <property type="match status" value="1"/>
</dbReference>
<sequence>MLNEIDIAAGTNFANRIVTNIGSLKNDGVEFNINAIAIENKEMSWEIGFNATWNQTEITKLTASNNPNYLGVEAGDNLSSGTGGTIQRHVVGYKPNTFFVYQQVYDVNGNPIQNLVVDRNKDGQITEADRYLSEYSPTPKYYLGLNSMFKYKKFDLGFNMRANIGNYIFNDFAAANSSAANFTNQGFLTNMVDVVYKTGFIRTNAPQQLKSDYFVEDASFIKMDNLTLGYNFSKVLLDRLSGRLSFSVQNVFTITKYSGMDPEVFNGIDKNIWPRPRIYTLGLSLNF</sequence>
<dbReference type="InterPro" id="IPR039426">
    <property type="entry name" value="TonB-dep_rcpt-like"/>
</dbReference>
<comment type="caution">
    <text evidence="1">The sequence shown here is derived from an EMBL/GenBank/DDBJ whole genome shotgun (WGS) entry which is preliminary data.</text>
</comment>